<keyword evidence="4" id="KW-1185">Reference proteome</keyword>
<dbReference type="Pfam" id="PF00498">
    <property type="entry name" value="FHA"/>
    <property type="match status" value="1"/>
</dbReference>
<dbReference type="PANTHER" id="PTHR23106">
    <property type="entry name" value="ANGIOGENIC FACTOR WITH G PATCH AND FHA DOMAINS 1"/>
    <property type="match status" value="1"/>
</dbReference>
<organism evidence="3 4">
    <name type="scientific">Rhodotorula paludigena</name>
    <dbReference type="NCBI Taxonomy" id="86838"/>
    <lineage>
        <taxon>Eukaryota</taxon>
        <taxon>Fungi</taxon>
        <taxon>Dikarya</taxon>
        <taxon>Basidiomycota</taxon>
        <taxon>Pucciniomycotina</taxon>
        <taxon>Microbotryomycetes</taxon>
        <taxon>Sporidiobolales</taxon>
        <taxon>Sporidiobolaceae</taxon>
        <taxon>Rhodotorula</taxon>
    </lineage>
</organism>
<evidence type="ECO:0000256" key="1">
    <source>
        <dbReference type="SAM" id="MobiDB-lite"/>
    </source>
</evidence>
<dbReference type="SMART" id="SM00240">
    <property type="entry name" value="FHA"/>
    <property type="match status" value="1"/>
</dbReference>
<dbReference type="PANTHER" id="PTHR23106:SF24">
    <property type="entry name" value="ANGIOGENIC FACTOR WITH G PATCH AND FHA DOMAINS 1"/>
    <property type="match status" value="1"/>
</dbReference>
<dbReference type="Proteomes" id="UP001342314">
    <property type="component" value="Unassembled WGS sequence"/>
</dbReference>
<evidence type="ECO:0000259" key="2">
    <source>
        <dbReference type="PROSITE" id="PS50006"/>
    </source>
</evidence>
<feature type="compositionally biased region" description="Basic and acidic residues" evidence="1">
    <location>
        <begin position="303"/>
        <end position="315"/>
    </location>
</feature>
<protein>
    <recommendedName>
        <fullName evidence="2">FHA domain-containing protein</fullName>
    </recommendedName>
</protein>
<evidence type="ECO:0000313" key="4">
    <source>
        <dbReference type="Proteomes" id="UP001342314"/>
    </source>
</evidence>
<evidence type="ECO:0000313" key="3">
    <source>
        <dbReference type="EMBL" id="GJN92490.1"/>
    </source>
</evidence>
<dbReference type="AlphaFoldDB" id="A0AAV5GSL5"/>
<dbReference type="EMBL" id="BQKY01000011">
    <property type="protein sequence ID" value="GJN92490.1"/>
    <property type="molecule type" value="Genomic_DNA"/>
</dbReference>
<gene>
    <name evidence="3" type="ORF">Rhopal_005520-T1</name>
</gene>
<dbReference type="PROSITE" id="PS50006">
    <property type="entry name" value="FHA_DOMAIN"/>
    <property type="match status" value="1"/>
</dbReference>
<dbReference type="InterPro" id="IPR053027">
    <property type="entry name" value="AGGF1"/>
</dbReference>
<comment type="caution">
    <text evidence="3">The sequence shown here is derived from an EMBL/GenBank/DDBJ whole genome shotgun (WGS) entry which is preliminary data.</text>
</comment>
<feature type="domain" description="FHA" evidence="2">
    <location>
        <begin position="171"/>
        <end position="229"/>
    </location>
</feature>
<dbReference type="SUPFAM" id="SSF49879">
    <property type="entry name" value="SMAD/FHA domain"/>
    <property type="match status" value="1"/>
</dbReference>
<name>A0AAV5GSL5_9BASI</name>
<dbReference type="InterPro" id="IPR000253">
    <property type="entry name" value="FHA_dom"/>
</dbReference>
<dbReference type="InterPro" id="IPR008984">
    <property type="entry name" value="SMAD_FHA_dom_sf"/>
</dbReference>
<dbReference type="Gene3D" id="2.60.200.20">
    <property type="match status" value="1"/>
</dbReference>
<feature type="compositionally biased region" description="Low complexity" evidence="1">
    <location>
        <begin position="326"/>
        <end position="348"/>
    </location>
</feature>
<accession>A0AAV5GSL5</accession>
<feature type="region of interest" description="Disordered" evidence="1">
    <location>
        <begin position="37"/>
        <end position="138"/>
    </location>
</feature>
<feature type="compositionally biased region" description="Low complexity" evidence="1">
    <location>
        <begin position="375"/>
        <end position="395"/>
    </location>
</feature>
<proteinExistence type="predicted"/>
<reference evidence="3 4" key="1">
    <citation type="submission" date="2021-12" db="EMBL/GenBank/DDBJ databases">
        <title>High titer production of polyol ester of fatty acids by Rhodotorula paludigena BS15 towards product separation-free biomass refinery.</title>
        <authorList>
            <person name="Mano J."/>
            <person name="Ono H."/>
            <person name="Tanaka T."/>
            <person name="Naito K."/>
            <person name="Sushida H."/>
            <person name="Ike M."/>
            <person name="Tokuyasu K."/>
            <person name="Kitaoka M."/>
        </authorList>
    </citation>
    <scope>NUCLEOTIDE SEQUENCE [LARGE SCALE GENOMIC DNA]</scope>
    <source>
        <strain evidence="3 4">BS15</strain>
    </source>
</reference>
<feature type="region of interest" description="Disordered" evidence="1">
    <location>
        <begin position="288"/>
        <end position="415"/>
    </location>
</feature>
<feature type="compositionally biased region" description="Basic and acidic residues" evidence="1">
    <location>
        <begin position="72"/>
        <end position="99"/>
    </location>
</feature>
<sequence length="415" mass="44199">MLPYDGEPVQAPSTSAWQWAPAYGLYFNALTRQWAKPKPDGTWEYADGVQEGAGGDTEGGSAEQSEHGSQGAEERPADKADPAKEEVHEGDKRGGREGQGRQLLQYDDDGPALDALPPEQVWPGSDDDDAPAPPDPLAKAPLLRLVVDKRADSTVLPPAQCVASIDPGEPVSIGRDKSFERRIRLRELAVSKAHCTLFWALDPETEDGGYWAVVDNASTHGTFLSSDRGDREIRLSEPKVASVPHRLHHFDTLRAGSTTFRVHIHASFACSSCSVASDSSNLIPLIATPSEDKSSTKPTFLTKTKEQKEQDRREQMAGLRAKLLKPSSATSASSSSSSSNGTAAPSPAKSDSKPGQSPAKPTFIDRAAARRQRDAGSSSAPPAPRRAPLASAAARDGFVRRRVGASDPGGGPVRA</sequence>